<dbReference type="PANTHER" id="PTHR10480">
    <property type="entry name" value="PROTEIN UNC-13 HOMOLOG"/>
    <property type="match status" value="1"/>
</dbReference>
<dbReference type="CDD" id="cd20859">
    <property type="entry name" value="C1_Munc13-2-like"/>
    <property type="match status" value="1"/>
</dbReference>
<keyword evidence="5" id="KW-0862">Zinc</keyword>
<evidence type="ECO:0000256" key="4">
    <source>
        <dbReference type="ARBA" id="ARBA00022771"/>
    </source>
</evidence>
<dbReference type="FunFam" id="1.10.357.50:FF:000001">
    <property type="entry name" value="Protein unc-13 homolog B"/>
    <property type="match status" value="1"/>
</dbReference>
<dbReference type="FunFam" id="2.60.40.150:FF:000031">
    <property type="entry name" value="Protein unc-13 homolog B"/>
    <property type="match status" value="1"/>
</dbReference>
<dbReference type="SMART" id="SM00109">
    <property type="entry name" value="C1"/>
    <property type="match status" value="1"/>
</dbReference>
<dbReference type="PROSITE" id="PS51259">
    <property type="entry name" value="MHD2"/>
    <property type="match status" value="1"/>
</dbReference>
<feature type="domain" description="Phorbol-ester/DAG-type" evidence="9">
    <location>
        <begin position="371"/>
        <end position="421"/>
    </location>
</feature>
<dbReference type="InterPro" id="IPR000008">
    <property type="entry name" value="C2_dom"/>
</dbReference>
<keyword evidence="13" id="KW-1185">Reference proteome</keyword>
<feature type="domain" description="MHD1" evidence="10">
    <location>
        <begin position="912"/>
        <end position="1055"/>
    </location>
</feature>
<feature type="compositionally biased region" description="Basic and acidic residues" evidence="7">
    <location>
        <begin position="164"/>
        <end position="173"/>
    </location>
</feature>
<evidence type="ECO:0000259" key="11">
    <source>
        <dbReference type="PROSITE" id="PS51259"/>
    </source>
</evidence>
<feature type="domain" description="MHD2" evidence="11">
    <location>
        <begin position="1160"/>
        <end position="1302"/>
    </location>
</feature>
<dbReference type="SMART" id="SM01145">
    <property type="entry name" value="DUF1041"/>
    <property type="match status" value="1"/>
</dbReference>
<keyword evidence="2" id="KW-0479">Metal-binding</keyword>
<dbReference type="Gene3D" id="3.30.60.20">
    <property type="match status" value="1"/>
</dbReference>
<accession>A0A671RKD6</accession>
<dbReference type="PRINTS" id="PR00360">
    <property type="entry name" value="C2DOMAIN"/>
</dbReference>
<dbReference type="FunFam" id="2.60.40.150:FF:000014">
    <property type="entry name" value="protein unc-13 homolog B"/>
    <property type="match status" value="1"/>
</dbReference>
<reference evidence="12" key="1">
    <citation type="submission" date="2025-08" db="UniProtKB">
        <authorList>
            <consortium name="Ensembl"/>
        </authorList>
    </citation>
    <scope>IDENTIFICATION</scope>
</reference>
<evidence type="ECO:0000256" key="2">
    <source>
        <dbReference type="ARBA" id="ARBA00022723"/>
    </source>
</evidence>
<feature type="region of interest" description="Disordered" evidence="7">
    <location>
        <begin position="227"/>
        <end position="308"/>
    </location>
</feature>
<dbReference type="Pfam" id="PF00130">
    <property type="entry name" value="C1_1"/>
    <property type="match status" value="1"/>
</dbReference>
<dbReference type="InterPro" id="IPR002219">
    <property type="entry name" value="PKC_DAG/PE"/>
</dbReference>
<feature type="compositionally biased region" description="Polar residues" evidence="7">
    <location>
        <begin position="295"/>
        <end position="307"/>
    </location>
</feature>
<dbReference type="InterPro" id="IPR037302">
    <property type="entry name" value="Unc-13_C2B"/>
</dbReference>
<dbReference type="Gene3D" id="1.10.357.50">
    <property type="match status" value="1"/>
</dbReference>
<dbReference type="Gene3D" id="2.60.40.150">
    <property type="entry name" value="C2 domain"/>
    <property type="match status" value="3"/>
</dbReference>
<evidence type="ECO:0000256" key="5">
    <source>
        <dbReference type="ARBA" id="ARBA00022833"/>
    </source>
</evidence>
<dbReference type="InterPro" id="IPR014770">
    <property type="entry name" value="Munc13_1"/>
</dbReference>
<dbReference type="PANTHER" id="PTHR10480:SF8">
    <property type="entry name" value="PROTEIN UNC-13 HOMOLOG B"/>
    <property type="match status" value="1"/>
</dbReference>
<dbReference type="InterPro" id="IPR014772">
    <property type="entry name" value="Munc13_dom-2"/>
</dbReference>
<dbReference type="SUPFAM" id="SSF49562">
    <property type="entry name" value="C2 domain (Calcium/lipid-binding domain, CaLB)"/>
    <property type="match status" value="3"/>
</dbReference>
<dbReference type="GO" id="GO:0061789">
    <property type="term" value="P:dense core granule priming"/>
    <property type="evidence" value="ECO:0007669"/>
    <property type="project" value="TreeGrafter"/>
</dbReference>
<keyword evidence="6" id="KW-0106">Calcium</keyword>
<dbReference type="GO" id="GO:0043195">
    <property type="term" value="C:terminal bouton"/>
    <property type="evidence" value="ECO:0007669"/>
    <property type="project" value="TreeGrafter"/>
</dbReference>
<dbReference type="GO" id="GO:0005509">
    <property type="term" value="F:calcium ion binding"/>
    <property type="evidence" value="ECO:0007669"/>
    <property type="project" value="InterPro"/>
</dbReference>
<feature type="compositionally biased region" description="Polar residues" evidence="7">
    <location>
        <begin position="228"/>
        <end position="251"/>
    </location>
</feature>
<protein>
    <submittedName>
        <fullName evidence="12">Protein unc-13 homolog B-like</fullName>
    </submittedName>
</protein>
<keyword evidence="4" id="KW-0863">Zinc-finger</keyword>
<dbReference type="PROSITE" id="PS00479">
    <property type="entry name" value="ZF_DAG_PE_1"/>
    <property type="match status" value="1"/>
</dbReference>
<evidence type="ECO:0000256" key="7">
    <source>
        <dbReference type="SAM" id="MobiDB-lite"/>
    </source>
</evidence>
<dbReference type="CDD" id="cd04027">
    <property type="entry name" value="C2B_Munc13"/>
    <property type="match status" value="1"/>
</dbReference>
<dbReference type="GO" id="GO:0031594">
    <property type="term" value="C:neuromuscular junction"/>
    <property type="evidence" value="ECO:0007669"/>
    <property type="project" value="TreeGrafter"/>
</dbReference>
<feature type="domain" description="C2" evidence="8">
    <location>
        <begin position="477"/>
        <end position="601"/>
    </location>
</feature>
<dbReference type="GO" id="GO:0005543">
    <property type="term" value="F:phospholipid binding"/>
    <property type="evidence" value="ECO:0007669"/>
    <property type="project" value="InterPro"/>
</dbReference>
<proteinExistence type="predicted"/>
<feature type="domain" description="C2" evidence="8">
    <location>
        <begin position="1335"/>
        <end position="1462"/>
    </location>
</feature>
<dbReference type="GO" id="GO:0035249">
    <property type="term" value="P:synaptic transmission, glutamatergic"/>
    <property type="evidence" value="ECO:0007669"/>
    <property type="project" value="TreeGrafter"/>
</dbReference>
<dbReference type="FunFam" id="2.60.40.150:FF:000002">
    <property type="entry name" value="Protein unc-13 homolog B"/>
    <property type="match status" value="1"/>
</dbReference>
<dbReference type="PROSITE" id="PS51258">
    <property type="entry name" value="MHD1"/>
    <property type="match status" value="1"/>
</dbReference>
<dbReference type="GO" id="GO:0030672">
    <property type="term" value="C:synaptic vesicle membrane"/>
    <property type="evidence" value="ECO:0007669"/>
    <property type="project" value="TreeGrafter"/>
</dbReference>
<dbReference type="InterPro" id="IPR046349">
    <property type="entry name" value="C1-like_sf"/>
</dbReference>
<dbReference type="GO" id="GO:0016082">
    <property type="term" value="P:synaptic vesicle priming"/>
    <property type="evidence" value="ECO:0007669"/>
    <property type="project" value="TreeGrafter"/>
</dbReference>
<feature type="domain" description="C2" evidence="8">
    <location>
        <begin position="1"/>
        <end position="86"/>
    </location>
</feature>
<dbReference type="GO" id="GO:0016081">
    <property type="term" value="P:synaptic vesicle docking"/>
    <property type="evidence" value="ECO:0007669"/>
    <property type="project" value="TreeGrafter"/>
</dbReference>
<dbReference type="FunFam" id="3.30.60.20:FF:000001">
    <property type="entry name" value="Protein unc-13 homolog B"/>
    <property type="match status" value="1"/>
</dbReference>
<dbReference type="GO" id="GO:0042734">
    <property type="term" value="C:presynaptic membrane"/>
    <property type="evidence" value="ECO:0007669"/>
    <property type="project" value="TreeGrafter"/>
</dbReference>
<dbReference type="PROSITE" id="PS50004">
    <property type="entry name" value="C2"/>
    <property type="match status" value="3"/>
</dbReference>
<sequence>TSVTCYDKFNAYVTLKVQNVKSTTITVRGDQPCWEQDFMFEISRLDLGLIVEVWNKGLIWDTMLGTAWIPLKSICHSEEEGPGEWIFLDSEVLMKADEIYGTKNPTPHRVLLDSRFELPFEIPEDEARYWTGKLERINTMGIHDEVRPVHVQLNNSLDDLDSVVDDRDSDYRSEMSSSLPPRYHTTAQPNSSLHQYPMGPRFQQAMDSCADSLHSFEFFYRDHHASSPVDSSRFGSSGNLSQASSQLSEPGQESAACSELEESYHSYHSTGYRPSRNGHHPTNGHTSWGEDEGLKSSQDNGRGISSTIKKEVVSKLDKMPEKTLKGYSYSRKAGIASAMASRSSIKDEELKNHVYKKTLQALIYPISCTTPHNFEVWTATTPTYCYECEGLLWGIARQGMRCTECGVKCHEKCQELLNADCLQRAAEKSSKHGAEDRTQNIIMAMKDRMKIRERNKPEIFEVIRDVFVVSKAIHAQQMKTIKQSVLDGTSKWSAKITITVVCAQGLQAKDKTGSSDPYVTVQVGKTKKRTKTIYGNLNPVWEEKFHFECHNSSDRIKVRVWDEDDDIKSRVKQRLKRESDDFLGQSIIEVRMLSGEMDVWYNLEKRTDKSAVSGAIRLQISVEIKGEEKVAPYHVQYTCLHENLFHHITDVLGQGVVKIPEARGDDAWKVFFDDVPQDIVDEFAMRYGIESIYQAMTHFACLSSKYMCPGVPAVMSTLLANINAYYAHTTASTNVSASDRFAASNFGKERFVKLLDQLHNSLRIDLSMYRNNFPASSKERLQDLKSTVDLLTSITFFRMKVQELQSPPRASQVVRDCVKACLNSTYDYIFNNCQELYSRQYPQIGDTHKDECTPEDQGPSIKNLDFWPKLITLIVSIIEEDRNSYTPVLNQFPQELNVGKLSAEVMWNQFSQDMKYAMEEHEKHRLCKSADYMNLHFKVKWLYNEYVKDLPTFKGVVPEYPTWFQQFVLQWLDENEDVSMEFMHGPLERDKKDGFQQTSEHALFSCSVVDVFTQLNQSFEIIKKLECPDPKVMVLYSRRFAKTIDKVLLQYSTILKNSFLSYCDKEKIPCVLINNVQQLRVQLEKMFESMGAKQLDTEASDILNDLQVKLNNVLDELSSTFGNTFQSRIDDCMRQMASLLYQIKGPVNANTRNQVEADSDNMLRPLMDFLDANLMLFASVCEKTVLKRVLKELWRIVMNSLEKTIILPQGNDTFVRPGMIFSAAKELGQLSKLKDHMSGEAKSLTPKQCAVMDVALETIKQYFHAGGNGLKKAFLEKSPELSSLRHALSLYTQTTDTLIKTFVTTQHAQVHNGKGMRITPSEKIQPSRGSGVDKPVGEVSIQIDLFTHPGTGEHKVTVKVVAANDLKWQTSGMFRPFVEVTMIGPHLSDKKRKFTTKSKNNSWAPKFNETFHFILGNEDGPECYELQVCVKDYCFGRTDRVVGIAVIQLCDVAPRASCACWCPLGPRIHIDDTGLTVMRILSQRSGDEVAKEFVKLKSETRSAEEGR</sequence>
<dbReference type="Pfam" id="PF06292">
    <property type="entry name" value="MUN"/>
    <property type="match status" value="1"/>
</dbReference>
<feature type="region of interest" description="Disordered" evidence="7">
    <location>
        <begin position="161"/>
        <end position="199"/>
    </location>
</feature>
<evidence type="ECO:0000256" key="3">
    <source>
        <dbReference type="ARBA" id="ARBA00022737"/>
    </source>
</evidence>
<evidence type="ECO:0000313" key="13">
    <source>
        <dbReference type="Proteomes" id="UP000472260"/>
    </source>
</evidence>
<dbReference type="GO" id="GO:0019992">
    <property type="term" value="F:diacylglycerol binding"/>
    <property type="evidence" value="ECO:0007669"/>
    <property type="project" value="InterPro"/>
</dbReference>
<gene>
    <name evidence="12" type="primary">LOC107688005</name>
</gene>
<dbReference type="SUPFAM" id="SSF57889">
    <property type="entry name" value="Cysteine-rich domain"/>
    <property type="match status" value="1"/>
</dbReference>
<evidence type="ECO:0000259" key="8">
    <source>
        <dbReference type="PROSITE" id="PS50004"/>
    </source>
</evidence>
<dbReference type="GO" id="GO:0098831">
    <property type="term" value="C:presynaptic active zone cytoplasmic component"/>
    <property type="evidence" value="ECO:0007669"/>
    <property type="project" value="TreeGrafter"/>
</dbReference>
<dbReference type="InterPro" id="IPR027080">
    <property type="entry name" value="Unc-13"/>
</dbReference>
<evidence type="ECO:0000313" key="12">
    <source>
        <dbReference type="Ensembl" id="ENSSANP00000084065.1"/>
    </source>
</evidence>
<dbReference type="Pfam" id="PF00168">
    <property type="entry name" value="C2"/>
    <property type="match status" value="3"/>
</dbReference>
<evidence type="ECO:0000256" key="1">
    <source>
        <dbReference type="ARBA" id="ARBA00022483"/>
    </source>
</evidence>
<keyword evidence="3" id="KW-0677">Repeat</keyword>
<dbReference type="InterPro" id="IPR035892">
    <property type="entry name" value="C2_domain_sf"/>
</dbReference>
<name>A0A671RKD6_9TELE</name>
<evidence type="ECO:0000259" key="10">
    <source>
        <dbReference type="PROSITE" id="PS51258"/>
    </source>
</evidence>
<dbReference type="Ensembl" id="ENSSANT00000089350.1">
    <property type="protein sequence ID" value="ENSSANP00000084065.1"/>
    <property type="gene ID" value="ENSSANG00000040516.1"/>
</dbReference>
<dbReference type="GO" id="GO:0017075">
    <property type="term" value="F:syntaxin-1 binding"/>
    <property type="evidence" value="ECO:0007669"/>
    <property type="project" value="TreeGrafter"/>
</dbReference>
<dbReference type="GO" id="GO:0005516">
    <property type="term" value="F:calmodulin binding"/>
    <property type="evidence" value="ECO:0007669"/>
    <property type="project" value="TreeGrafter"/>
</dbReference>
<evidence type="ECO:0000259" key="9">
    <source>
        <dbReference type="PROSITE" id="PS50081"/>
    </source>
</evidence>
<dbReference type="GO" id="GO:0099525">
    <property type="term" value="P:presynaptic dense core vesicle exocytosis"/>
    <property type="evidence" value="ECO:0007669"/>
    <property type="project" value="TreeGrafter"/>
</dbReference>
<dbReference type="InterPro" id="IPR010439">
    <property type="entry name" value="MUN_dom"/>
</dbReference>
<evidence type="ECO:0000256" key="6">
    <source>
        <dbReference type="ARBA" id="ARBA00022837"/>
    </source>
</evidence>
<dbReference type="Gene3D" id="1.20.58.1100">
    <property type="match status" value="1"/>
</dbReference>
<keyword evidence="1" id="KW-0268">Exocytosis</keyword>
<dbReference type="PROSITE" id="PS50081">
    <property type="entry name" value="ZF_DAG_PE_2"/>
    <property type="match status" value="1"/>
</dbReference>
<dbReference type="SMART" id="SM00239">
    <property type="entry name" value="C2"/>
    <property type="match status" value="3"/>
</dbReference>
<dbReference type="CDD" id="cd08394">
    <property type="entry name" value="C2A_Munc13"/>
    <property type="match status" value="1"/>
</dbReference>
<dbReference type="FunFam" id="1.20.58.1100:FF:000002">
    <property type="entry name" value="Unc-13, isoform C"/>
    <property type="match status" value="1"/>
</dbReference>
<feature type="compositionally biased region" description="Polar residues" evidence="7">
    <location>
        <begin position="174"/>
        <end position="194"/>
    </location>
</feature>
<dbReference type="CDD" id="cd08395">
    <property type="entry name" value="C2C_Munc13"/>
    <property type="match status" value="1"/>
</dbReference>
<organism evidence="12 13">
    <name type="scientific">Sinocyclocheilus anshuiensis</name>
    <dbReference type="NCBI Taxonomy" id="1608454"/>
    <lineage>
        <taxon>Eukaryota</taxon>
        <taxon>Metazoa</taxon>
        <taxon>Chordata</taxon>
        <taxon>Craniata</taxon>
        <taxon>Vertebrata</taxon>
        <taxon>Euteleostomi</taxon>
        <taxon>Actinopterygii</taxon>
        <taxon>Neopterygii</taxon>
        <taxon>Teleostei</taxon>
        <taxon>Ostariophysi</taxon>
        <taxon>Cypriniformes</taxon>
        <taxon>Cyprinidae</taxon>
        <taxon>Cyprininae</taxon>
        <taxon>Sinocyclocheilus</taxon>
    </lineage>
</organism>
<reference evidence="12" key="2">
    <citation type="submission" date="2025-09" db="UniProtKB">
        <authorList>
            <consortium name="Ensembl"/>
        </authorList>
    </citation>
    <scope>IDENTIFICATION</scope>
</reference>
<dbReference type="GO" id="GO:0008270">
    <property type="term" value="F:zinc ion binding"/>
    <property type="evidence" value="ECO:0007669"/>
    <property type="project" value="UniProtKB-KW"/>
</dbReference>
<dbReference type="Proteomes" id="UP000472260">
    <property type="component" value="Unassembled WGS sequence"/>
</dbReference>